<dbReference type="SUPFAM" id="SSF50341">
    <property type="entry name" value="CheW-like"/>
    <property type="match status" value="1"/>
</dbReference>
<dbReference type="SMART" id="SM00260">
    <property type="entry name" value="CheW"/>
    <property type="match status" value="1"/>
</dbReference>
<gene>
    <name evidence="5" type="ORF">RS694_17930</name>
</gene>
<evidence type="ECO:0000256" key="1">
    <source>
        <dbReference type="ARBA" id="ARBA00004496"/>
    </source>
</evidence>
<evidence type="ECO:0000259" key="4">
    <source>
        <dbReference type="PROSITE" id="PS50851"/>
    </source>
</evidence>
<dbReference type="PROSITE" id="PS50851">
    <property type="entry name" value="CHEW"/>
    <property type="match status" value="1"/>
</dbReference>
<dbReference type="Pfam" id="PF01584">
    <property type="entry name" value="CheW"/>
    <property type="match status" value="1"/>
</dbReference>
<feature type="domain" description="CheW-like" evidence="4">
    <location>
        <begin position="3"/>
        <end position="143"/>
    </location>
</feature>
<dbReference type="GO" id="GO:0007165">
    <property type="term" value="P:signal transduction"/>
    <property type="evidence" value="ECO:0007669"/>
    <property type="project" value="InterPro"/>
</dbReference>
<dbReference type="KEGG" id="rsb:RS694_17930"/>
<dbReference type="GO" id="GO:0005829">
    <property type="term" value="C:cytosol"/>
    <property type="evidence" value="ECO:0007669"/>
    <property type="project" value="TreeGrafter"/>
</dbReference>
<dbReference type="EMBL" id="CP019239">
    <property type="protein sequence ID" value="APW44962.1"/>
    <property type="molecule type" value="Genomic_DNA"/>
</dbReference>
<evidence type="ECO:0000256" key="3">
    <source>
        <dbReference type="ARBA" id="ARBA00022490"/>
    </source>
</evidence>
<evidence type="ECO:0000256" key="2">
    <source>
        <dbReference type="ARBA" id="ARBA00021483"/>
    </source>
</evidence>
<protein>
    <recommendedName>
        <fullName evidence="2">Chemotaxis protein CheW</fullName>
    </recommendedName>
</protein>
<name>A0A1P8KGA1_9BURK</name>
<dbReference type="PANTHER" id="PTHR22617">
    <property type="entry name" value="CHEMOTAXIS SENSOR HISTIDINE KINASE-RELATED"/>
    <property type="match status" value="1"/>
</dbReference>
<dbReference type="InterPro" id="IPR039315">
    <property type="entry name" value="CheW"/>
</dbReference>
<dbReference type="InterPro" id="IPR002545">
    <property type="entry name" value="CheW-lke_dom"/>
</dbReference>
<dbReference type="STRING" id="1484693.RS694_17930"/>
<dbReference type="Proteomes" id="UP000186110">
    <property type="component" value="Chromosome"/>
</dbReference>
<dbReference type="PANTHER" id="PTHR22617:SF45">
    <property type="entry name" value="CHEMOTAXIS PROTEIN CHEW"/>
    <property type="match status" value="1"/>
</dbReference>
<keyword evidence="3" id="KW-0963">Cytoplasm</keyword>
<comment type="subcellular location">
    <subcellularLocation>
        <location evidence="1">Cytoplasm</location>
    </subcellularLocation>
</comment>
<evidence type="ECO:0000313" key="6">
    <source>
        <dbReference type="Proteomes" id="UP000186110"/>
    </source>
</evidence>
<proteinExistence type="predicted"/>
<dbReference type="InterPro" id="IPR036061">
    <property type="entry name" value="CheW-like_dom_sf"/>
</dbReference>
<evidence type="ECO:0000313" key="5">
    <source>
        <dbReference type="EMBL" id="APW44962.1"/>
    </source>
</evidence>
<accession>A0A1P8KGA1</accession>
<dbReference type="Gene3D" id="2.40.50.180">
    <property type="entry name" value="CheA-289, Domain 4"/>
    <property type="match status" value="1"/>
</dbReference>
<dbReference type="eggNOG" id="COG0835">
    <property type="taxonomic scope" value="Bacteria"/>
</dbReference>
<sequence>MSKSEFLAFKLGEEEYCIDILRVQEIRSYDPPTRMANAQPFIKGVINLRGVIVPIIDMRLMFSMEHVVYDGFTVVIVLNVGEHVMGIVVDGVSDVITFEPDNLHPAPQFASAISTEHVLAIGSLDDRTLILLDIEKLLISSTTAVPAEVLQ</sequence>
<reference evidence="5 6" key="1">
    <citation type="submission" date="2017-01" db="EMBL/GenBank/DDBJ databases">
        <authorList>
            <person name="Mah S.A."/>
            <person name="Swanson W.J."/>
            <person name="Moy G.W."/>
            <person name="Vacquier V.D."/>
        </authorList>
    </citation>
    <scope>NUCLEOTIDE SEQUENCE [LARGE SCALE GENOMIC DNA]</scope>
    <source>
        <strain evidence="5 6">DSM 22694</strain>
    </source>
</reference>
<dbReference type="Gene3D" id="2.30.30.40">
    <property type="entry name" value="SH3 Domains"/>
    <property type="match status" value="1"/>
</dbReference>
<dbReference type="GO" id="GO:0006935">
    <property type="term" value="P:chemotaxis"/>
    <property type="evidence" value="ECO:0007669"/>
    <property type="project" value="InterPro"/>
</dbReference>
<dbReference type="CDD" id="cd00732">
    <property type="entry name" value="CheW"/>
    <property type="match status" value="1"/>
</dbReference>
<dbReference type="AlphaFoldDB" id="A0A1P8KGA1"/>
<organism evidence="5 6">
    <name type="scientific">Rhodoferax saidenbachensis</name>
    <dbReference type="NCBI Taxonomy" id="1484693"/>
    <lineage>
        <taxon>Bacteria</taxon>
        <taxon>Pseudomonadati</taxon>
        <taxon>Pseudomonadota</taxon>
        <taxon>Betaproteobacteria</taxon>
        <taxon>Burkholderiales</taxon>
        <taxon>Comamonadaceae</taxon>
        <taxon>Rhodoferax</taxon>
    </lineage>
</organism>
<keyword evidence="6" id="KW-1185">Reference proteome</keyword>